<dbReference type="Pfam" id="PF10651">
    <property type="entry name" value="BppU_N"/>
    <property type="match status" value="1"/>
</dbReference>
<feature type="domain" description="BppU N-terminal" evidence="1">
    <location>
        <begin position="7"/>
        <end position="138"/>
    </location>
</feature>
<protein>
    <recommendedName>
        <fullName evidence="1">BppU N-terminal domain-containing protein</fullName>
    </recommendedName>
</protein>
<evidence type="ECO:0000313" key="2">
    <source>
        <dbReference type="EMBL" id="PEM66911.1"/>
    </source>
</evidence>
<reference evidence="2 3" key="1">
    <citation type="submission" date="2017-09" db="EMBL/GenBank/DDBJ databases">
        <title>Large-scale bioinformatics analysis of Bacillus genomes uncovers conserved roles of natural products in bacterial physiology.</title>
        <authorList>
            <consortium name="Agbiome Team Llc"/>
            <person name="Bleich R.M."/>
            <person name="Grubbs K.J."/>
            <person name="Santa Maria K.C."/>
            <person name="Allen S.E."/>
            <person name="Farag S."/>
            <person name="Shank E.A."/>
            <person name="Bowers A."/>
        </authorList>
    </citation>
    <scope>NUCLEOTIDE SEQUENCE [LARGE SCALE GENOMIC DNA]</scope>
    <source>
        <strain evidence="2 3">AFS009893</strain>
    </source>
</reference>
<dbReference type="RefSeq" id="WP_097969486.1">
    <property type="nucleotide sequence ID" value="NZ_NUBH01000006.1"/>
</dbReference>
<dbReference type="EMBL" id="NUDP01000082">
    <property type="protein sequence ID" value="PEM66911.1"/>
    <property type="molecule type" value="Genomic_DNA"/>
</dbReference>
<evidence type="ECO:0000313" key="3">
    <source>
        <dbReference type="Proteomes" id="UP000219775"/>
    </source>
</evidence>
<dbReference type="Gene3D" id="2.60.40.3350">
    <property type="match status" value="1"/>
</dbReference>
<comment type="caution">
    <text evidence="2">The sequence shown here is derived from an EMBL/GenBank/DDBJ whole genome shotgun (WGS) entry which is preliminary data.</text>
</comment>
<dbReference type="AlphaFoldDB" id="A0A2A8C188"/>
<accession>A0A2A8C188</accession>
<proteinExistence type="predicted"/>
<evidence type="ECO:0000259" key="1">
    <source>
        <dbReference type="Pfam" id="PF10651"/>
    </source>
</evidence>
<name>A0A2A8C188_9BACI</name>
<dbReference type="Proteomes" id="UP000219775">
    <property type="component" value="Unassembled WGS sequence"/>
</dbReference>
<sequence length="465" mass="52847">MRNEVITIDLADPVFTKTIRSRQNDKNGLRLTVYLKDNGRVVDLTGYVAKYEATNNKGQFIRDDAKIIDVSSGIIEYILPPKAVSTPNEWMAYFVIEKGDSERTSTPDIRIVLRRDVKEGNIKLESYISDFEKALEQVAGYRKEIDDTNKLIVELTKLINANNVQVPKITTDVGGALISVSDPTKNILDEIVARGLGINTIYCHGSVQGNTPNAKSWRGISFINSPTYGFIFAKDYQNKLWTNYIDDAKGWLGWVEHPSFEDVKKLFASWSFDEKRLLLNGKSILEEETDALVISKDSKYKKVKVEADLLIHNKLQAPSNVAVWFHKEKRYNSGKWIVEFNDLPRWSFNRSVDRSGGLFHIKESGIYDVHAYLSALAQTADAEHILEIHILDASGKTIEEHEIAGEIAGYVSKWVRMIGSFQWYFTAGQKFKVVYNNKDKDQIYVWEARTTVTQLSKGLDENNAV</sequence>
<dbReference type="InterPro" id="IPR018913">
    <property type="entry name" value="BppU_N"/>
</dbReference>
<organism evidence="2 3">
    <name type="scientific">Bacillus pseudomycoides</name>
    <dbReference type="NCBI Taxonomy" id="64104"/>
    <lineage>
        <taxon>Bacteria</taxon>
        <taxon>Bacillati</taxon>
        <taxon>Bacillota</taxon>
        <taxon>Bacilli</taxon>
        <taxon>Bacillales</taxon>
        <taxon>Bacillaceae</taxon>
        <taxon>Bacillus</taxon>
        <taxon>Bacillus cereus group</taxon>
    </lineage>
</organism>
<gene>
    <name evidence="2" type="ORF">CN613_20895</name>
</gene>